<dbReference type="PANTHER" id="PTHR21496:SF0">
    <property type="entry name" value="RIESKE DOMAIN-CONTAINING PROTEIN"/>
    <property type="match status" value="1"/>
</dbReference>
<organism evidence="7 8">
    <name type="scientific">Babesia microti (strain RI)</name>
    <dbReference type="NCBI Taxonomy" id="1133968"/>
    <lineage>
        <taxon>Eukaryota</taxon>
        <taxon>Sar</taxon>
        <taxon>Alveolata</taxon>
        <taxon>Apicomplexa</taxon>
        <taxon>Aconoidasida</taxon>
        <taxon>Piroplasmida</taxon>
        <taxon>Babesiidae</taxon>
        <taxon>Babesia</taxon>
    </lineage>
</organism>
<dbReference type="GO" id="GO:0051537">
    <property type="term" value="F:2 iron, 2 sulfur cluster binding"/>
    <property type="evidence" value="ECO:0007669"/>
    <property type="project" value="UniProtKB-KW"/>
</dbReference>
<reference evidence="7 8" key="2">
    <citation type="journal article" date="2013" name="PLoS ONE">
        <title>Whole genome mapping and re-organization of the nuclear and mitochondrial genomes of Babesia microti isolates.</title>
        <authorList>
            <person name="Cornillot E."/>
            <person name="Dassouli A."/>
            <person name="Garg A."/>
            <person name="Pachikara N."/>
            <person name="Randazzo S."/>
            <person name="Depoix D."/>
            <person name="Carcy B."/>
            <person name="Delbecq S."/>
            <person name="Frutos R."/>
            <person name="Silva J.C."/>
            <person name="Sutton R."/>
            <person name="Krause P.J."/>
            <person name="Mamoun C.B."/>
        </authorList>
    </citation>
    <scope>NUCLEOTIDE SEQUENCE [LARGE SCALE GENOMIC DNA]</scope>
    <source>
        <strain evidence="7 8">RI</strain>
    </source>
</reference>
<dbReference type="VEuPathDB" id="PiroplasmaDB:BMR1_02g01000"/>
<evidence type="ECO:0000256" key="5">
    <source>
        <dbReference type="ARBA" id="ARBA00034078"/>
    </source>
</evidence>
<evidence type="ECO:0000313" key="8">
    <source>
        <dbReference type="Proteomes" id="UP000002899"/>
    </source>
</evidence>
<reference evidence="7 8" key="3">
    <citation type="journal article" date="2016" name="Sci. Rep.">
        <title>Genome-wide diversity and gene expression profiling of Babesia microti isolates identify polymorphic genes that mediate host-pathogen interactions.</title>
        <authorList>
            <person name="Silva J.C."/>
            <person name="Cornillot E."/>
            <person name="McCracken C."/>
            <person name="Usmani-Brown S."/>
            <person name="Dwivedi A."/>
            <person name="Ifeonu O.O."/>
            <person name="Crabtree J."/>
            <person name="Gotia H.T."/>
            <person name="Virji A.Z."/>
            <person name="Reynes C."/>
            <person name="Colinge J."/>
            <person name="Kumar V."/>
            <person name="Lawres L."/>
            <person name="Pazzi J.E."/>
            <person name="Pablo J.V."/>
            <person name="Hung C."/>
            <person name="Brancato J."/>
            <person name="Kumari P."/>
            <person name="Orvis J."/>
            <person name="Tretina K."/>
            <person name="Chibucos M."/>
            <person name="Ott S."/>
            <person name="Sadzewicz L."/>
            <person name="Sengamalay N."/>
            <person name="Shetty A.C."/>
            <person name="Su Q."/>
            <person name="Tallon L."/>
            <person name="Fraser C.M."/>
            <person name="Frutos R."/>
            <person name="Molina D.M."/>
            <person name="Krause P.J."/>
            <person name="Ben Mamoun C."/>
        </authorList>
    </citation>
    <scope>NUCLEOTIDE SEQUENCE [LARGE SCALE GENOMIC DNA]</scope>
    <source>
        <strain evidence="7 8">RI</strain>
    </source>
</reference>
<dbReference type="PROSITE" id="PS51296">
    <property type="entry name" value="RIESKE"/>
    <property type="match status" value="1"/>
</dbReference>
<dbReference type="Gene3D" id="2.102.10.10">
    <property type="entry name" value="Rieske [2Fe-2S] iron-sulphur domain"/>
    <property type="match status" value="1"/>
</dbReference>
<dbReference type="InterPro" id="IPR054716">
    <property type="entry name" value="Sol_Rieske_ferrdox_dom"/>
</dbReference>
<name>A0A1R4AA44_BABMR</name>
<keyword evidence="4" id="KW-0411">Iron-sulfur</keyword>
<dbReference type="GeneID" id="24423988"/>
<protein>
    <submittedName>
        <fullName evidence="7">Rieske domain-containing protein</fullName>
    </submittedName>
</protein>
<dbReference type="EMBL" id="FO082872">
    <property type="protein sequence ID" value="SJK85860.1"/>
    <property type="molecule type" value="Genomic_DNA"/>
</dbReference>
<dbReference type="AlphaFoldDB" id="A0A1R4AA44"/>
<dbReference type="CDD" id="cd03467">
    <property type="entry name" value="Rieske"/>
    <property type="match status" value="1"/>
</dbReference>
<dbReference type="OrthoDB" id="426882at2759"/>
<dbReference type="SUPFAM" id="SSF50022">
    <property type="entry name" value="ISP domain"/>
    <property type="match status" value="1"/>
</dbReference>
<keyword evidence="3" id="KW-0408">Iron</keyword>
<keyword evidence="8" id="KW-1185">Reference proteome</keyword>
<evidence type="ECO:0000256" key="3">
    <source>
        <dbReference type="ARBA" id="ARBA00023004"/>
    </source>
</evidence>
<evidence type="ECO:0000313" key="7">
    <source>
        <dbReference type="EMBL" id="SJK85860.1"/>
    </source>
</evidence>
<reference evidence="7 8" key="1">
    <citation type="journal article" date="2012" name="Nucleic Acids Res.">
        <title>Sequencing of the smallest Apicomplexan genome from the human pathogen Babesia microti.</title>
        <authorList>
            <person name="Cornillot E."/>
            <person name="Hadj-Kaddour K."/>
            <person name="Dassouli A."/>
            <person name="Noel B."/>
            <person name="Ranwez V."/>
            <person name="Vacherie B."/>
            <person name="Augagneur Y."/>
            <person name="Bres V."/>
            <person name="Duclos A."/>
            <person name="Randazzo S."/>
            <person name="Carcy B."/>
            <person name="Debierre-Grockiego F."/>
            <person name="Delbecq S."/>
            <person name="Moubri-Menage K."/>
            <person name="Shams-Eldin H."/>
            <person name="Usmani-Brown S."/>
            <person name="Bringaud F."/>
            <person name="Wincker P."/>
            <person name="Vivares C.P."/>
            <person name="Schwarz R.T."/>
            <person name="Schetters T.P."/>
            <person name="Krause P.J."/>
            <person name="Gorenflot A."/>
            <person name="Berry V."/>
            <person name="Barbe V."/>
            <person name="Ben Mamoun C."/>
        </authorList>
    </citation>
    <scope>NUCLEOTIDE SEQUENCE [LARGE SCALE GENOMIC DNA]</scope>
    <source>
        <strain evidence="7 8">RI</strain>
    </source>
</reference>
<dbReference type="Proteomes" id="UP000002899">
    <property type="component" value="Chromosome II"/>
</dbReference>
<evidence type="ECO:0000256" key="2">
    <source>
        <dbReference type="ARBA" id="ARBA00022723"/>
    </source>
</evidence>
<comment type="cofactor">
    <cofactor evidence="5">
        <name>[2Fe-2S] cluster</name>
        <dbReference type="ChEBI" id="CHEBI:190135"/>
    </cofactor>
</comment>
<evidence type="ECO:0000256" key="1">
    <source>
        <dbReference type="ARBA" id="ARBA00022714"/>
    </source>
</evidence>
<dbReference type="Pfam" id="PF22543">
    <property type="entry name" value="Rieske_4"/>
    <property type="match status" value="1"/>
</dbReference>
<evidence type="ECO:0000259" key="6">
    <source>
        <dbReference type="PROSITE" id="PS51296"/>
    </source>
</evidence>
<dbReference type="GO" id="GO:0046872">
    <property type="term" value="F:metal ion binding"/>
    <property type="evidence" value="ECO:0007669"/>
    <property type="project" value="UniProtKB-KW"/>
</dbReference>
<keyword evidence="2" id="KW-0479">Metal-binding</keyword>
<sequence>MMKQESSHFLGRLEEFNRPRRFKIEGRSVAVWLHKGNVYALDANCYHSSGHLEKHVEDIEDIQDEPCIRCPIHKYVISLKTGHSFYQPVQICKDGNKVNINKLDWKSKGYKQRTHRAYIKDGNVYLTLNKDSHAVESDIYNN</sequence>
<gene>
    <name evidence="7" type="ORF">BMR1_02g01000</name>
</gene>
<dbReference type="KEGG" id="bmic:BMR1_02g01000"/>
<dbReference type="InterPro" id="IPR036922">
    <property type="entry name" value="Rieske_2Fe-2S_sf"/>
</dbReference>
<dbReference type="RefSeq" id="XP_021338071.1">
    <property type="nucleotide sequence ID" value="XM_021483111.1"/>
</dbReference>
<proteinExistence type="predicted"/>
<keyword evidence="1" id="KW-0001">2Fe-2S</keyword>
<feature type="domain" description="Rieske" evidence="6">
    <location>
        <begin position="7"/>
        <end position="92"/>
    </location>
</feature>
<dbReference type="InterPro" id="IPR017941">
    <property type="entry name" value="Rieske_2Fe-2S"/>
</dbReference>
<accession>A0A1R4AA44</accession>
<dbReference type="PANTHER" id="PTHR21496">
    <property type="entry name" value="FERREDOXIN-RELATED"/>
    <property type="match status" value="1"/>
</dbReference>
<evidence type="ECO:0000256" key="4">
    <source>
        <dbReference type="ARBA" id="ARBA00023014"/>
    </source>
</evidence>